<dbReference type="InterPro" id="IPR025202">
    <property type="entry name" value="PLD-like_dom"/>
</dbReference>
<reference evidence="3" key="1">
    <citation type="journal article" date="2021" name="Nat. Commun.">
        <title>Genetic determinants of endophytism in the Arabidopsis root mycobiome.</title>
        <authorList>
            <person name="Mesny F."/>
            <person name="Miyauchi S."/>
            <person name="Thiergart T."/>
            <person name="Pickel B."/>
            <person name="Atanasova L."/>
            <person name="Karlsson M."/>
            <person name="Huettel B."/>
            <person name="Barry K.W."/>
            <person name="Haridas S."/>
            <person name="Chen C."/>
            <person name="Bauer D."/>
            <person name="Andreopoulos W."/>
            <person name="Pangilinan J."/>
            <person name="LaButti K."/>
            <person name="Riley R."/>
            <person name="Lipzen A."/>
            <person name="Clum A."/>
            <person name="Drula E."/>
            <person name="Henrissat B."/>
            <person name="Kohler A."/>
            <person name="Grigoriev I.V."/>
            <person name="Martin F.M."/>
            <person name="Hacquard S."/>
        </authorList>
    </citation>
    <scope>NUCLEOTIDE SEQUENCE</scope>
    <source>
        <strain evidence="3">MPI-CAGE-CH-0243</strain>
    </source>
</reference>
<evidence type="ECO:0000313" key="3">
    <source>
        <dbReference type="EMBL" id="KAH7136133.1"/>
    </source>
</evidence>
<dbReference type="AlphaFoldDB" id="A0A9P9EER7"/>
<gene>
    <name evidence="3" type="ORF">B0J11DRAFT_179014</name>
</gene>
<dbReference type="InterPro" id="IPR001736">
    <property type="entry name" value="PLipase_D/transphosphatidylase"/>
</dbReference>
<dbReference type="SUPFAM" id="SSF56024">
    <property type="entry name" value="Phospholipase D/nuclease"/>
    <property type="match status" value="2"/>
</dbReference>
<feature type="domain" description="PLD phosphodiesterase" evidence="2">
    <location>
        <begin position="417"/>
        <end position="444"/>
    </location>
</feature>
<dbReference type="PROSITE" id="PS50035">
    <property type="entry name" value="PLD"/>
    <property type="match status" value="2"/>
</dbReference>
<evidence type="ECO:0000313" key="4">
    <source>
        <dbReference type="Proteomes" id="UP000700596"/>
    </source>
</evidence>
<dbReference type="GO" id="GO:0032049">
    <property type="term" value="P:cardiolipin biosynthetic process"/>
    <property type="evidence" value="ECO:0007669"/>
    <property type="project" value="UniProtKB-ARBA"/>
</dbReference>
<comment type="caution">
    <text evidence="3">The sequence shown here is derived from an EMBL/GenBank/DDBJ whole genome shotgun (WGS) entry which is preliminary data.</text>
</comment>
<proteinExistence type="predicted"/>
<accession>A0A9P9EER7</accession>
<dbReference type="PANTHER" id="PTHR21248:SF11">
    <property type="entry name" value="PLD PHOSPHODIESTERASE DOMAIN-CONTAINING PROTEIN"/>
    <property type="match status" value="1"/>
</dbReference>
<sequence>MATSLSHITNAYYQTIATAAQSSQKDDPNYYHSRAHKLIATSTVHSFETGTGDTIFNSLRPLLESTESELIIVTCFWAKSSSLDTISAILTHLSQKAINQGLDQIKVRICFSSSSLFQKLFHTSNRNGQIVPPEKWEKDLGLPPASQLTGLDLEIKSVFFLPFSVMHPKFMLVDRKFVALPSCNVSWEEWFEGCITLSGYKVINEFMKFYQAFWERHPHPEDTLHHDIQPEDPRFDPKDPPSEEAQVHSHGNVSINFLTSPTNSSITNIPTIFLPSPHHRWPSFQPLKRDPQVQAPRTPLNELLLRLLTTAQTRIRIQTPNLTSPPVLAAILDALDRGVHVSITTSEKLMTLEQLVTAGTTTSRSLTKLIKRYEKLPLQPSSAYHSIPSDEESALPRPARGELKVSYFTPLSSTSGEPQKSHFKMTVVDNVSIVLGSGNLDRASWFTSQELGVVFFDRNLVTSVEGAVDLALQGREKVVFCSRGWGRK</sequence>
<evidence type="ECO:0000256" key="1">
    <source>
        <dbReference type="SAM" id="MobiDB-lite"/>
    </source>
</evidence>
<dbReference type="PANTHER" id="PTHR21248">
    <property type="entry name" value="CARDIOLIPIN SYNTHASE"/>
    <property type="match status" value="1"/>
</dbReference>
<name>A0A9P9EER7_9PLEO</name>
<organism evidence="3 4">
    <name type="scientific">Dendryphion nanum</name>
    <dbReference type="NCBI Taxonomy" id="256645"/>
    <lineage>
        <taxon>Eukaryota</taxon>
        <taxon>Fungi</taxon>
        <taxon>Dikarya</taxon>
        <taxon>Ascomycota</taxon>
        <taxon>Pezizomycotina</taxon>
        <taxon>Dothideomycetes</taxon>
        <taxon>Pleosporomycetidae</taxon>
        <taxon>Pleosporales</taxon>
        <taxon>Torulaceae</taxon>
        <taxon>Dendryphion</taxon>
    </lineage>
</organism>
<dbReference type="Gene3D" id="3.30.870.10">
    <property type="entry name" value="Endonuclease Chain A"/>
    <property type="match status" value="2"/>
</dbReference>
<dbReference type="OrthoDB" id="2958217at2759"/>
<dbReference type="Pfam" id="PF13091">
    <property type="entry name" value="PLDc_2"/>
    <property type="match status" value="1"/>
</dbReference>
<dbReference type="EMBL" id="JAGMWT010000002">
    <property type="protein sequence ID" value="KAH7136133.1"/>
    <property type="molecule type" value="Genomic_DNA"/>
</dbReference>
<dbReference type="GO" id="GO:0030572">
    <property type="term" value="F:phosphatidyltransferase activity"/>
    <property type="evidence" value="ECO:0007669"/>
    <property type="project" value="UniProtKB-ARBA"/>
</dbReference>
<keyword evidence="4" id="KW-1185">Reference proteome</keyword>
<feature type="domain" description="PLD phosphodiesterase" evidence="2">
    <location>
        <begin position="162"/>
        <end position="189"/>
    </location>
</feature>
<evidence type="ECO:0000259" key="2">
    <source>
        <dbReference type="PROSITE" id="PS50035"/>
    </source>
</evidence>
<protein>
    <recommendedName>
        <fullName evidence="2">PLD phosphodiesterase domain-containing protein</fullName>
    </recommendedName>
</protein>
<dbReference type="Proteomes" id="UP000700596">
    <property type="component" value="Unassembled WGS sequence"/>
</dbReference>
<feature type="region of interest" description="Disordered" evidence="1">
    <location>
        <begin position="221"/>
        <end position="246"/>
    </location>
</feature>
<dbReference type="CDD" id="cd00138">
    <property type="entry name" value="PLDc_SF"/>
    <property type="match status" value="1"/>
</dbReference>